<evidence type="ECO:0000256" key="7">
    <source>
        <dbReference type="ARBA" id="ARBA00052766"/>
    </source>
</evidence>
<evidence type="ECO:0000256" key="2">
    <source>
        <dbReference type="ARBA" id="ARBA00022849"/>
    </source>
</evidence>
<comment type="catalytic activity">
    <reaction evidence="7">
        <text>arsenate + [thioredoxin]-dithiol + H(+) = arsenite + [thioredoxin]-disulfide + H2O</text>
        <dbReference type="Rhea" id="RHEA:43848"/>
        <dbReference type="Rhea" id="RHEA-COMP:10698"/>
        <dbReference type="Rhea" id="RHEA-COMP:10700"/>
        <dbReference type="ChEBI" id="CHEBI:15377"/>
        <dbReference type="ChEBI" id="CHEBI:15378"/>
        <dbReference type="ChEBI" id="CHEBI:29242"/>
        <dbReference type="ChEBI" id="CHEBI:29950"/>
        <dbReference type="ChEBI" id="CHEBI:48597"/>
        <dbReference type="ChEBI" id="CHEBI:50058"/>
        <dbReference type="EC" id="1.20.4.4"/>
    </reaction>
</comment>
<evidence type="ECO:0000256" key="6">
    <source>
        <dbReference type="ARBA" id="ARBA00039879"/>
    </source>
</evidence>
<dbReference type="CDD" id="cd16345">
    <property type="entry name" value="LMWP_ArsC"/>
    <property type="match status" value="1"/>
</dbReference>
<name>A0A556PDI1_9BACI</name>
<dbReference type="InterPro" id="IPR014064">
    <property type="entry name" value="Arsenate_reductase_ArsC"/>
</dbReference>
<dbReference type="Proteomes" id="UP000316425">
    <property type="component" value="Unassembled WGS sequence"/>
</dbReference>
<proteinExistence type="inferred from homology"/>
<keyword evidence="5" id="KW-0676">Redox-active center</keyword>
<organism evidence="12 13">
    <name type="scientific">Allobacillus salarius</name>
    <dbReference type="NCBI Taxonomy" id="1955272"/>
    <lineage>
        <taxon>Bacteria</taxon>
        <taxon>Bacillati</taxon>
        <taxon>Bacillota</taxon>
        <taxon>Bacilli</taxon>
        <taxon>Bacillales</taxon>
        <taxon>Bacillaceae</taxon>
        <taxon>Allobacillus</taxon>
    </lineage>
</organism>
<dbReference type="GO" id="GO:0004725">
    <property type="term" value="F:protein tyrosine phosphatase activity"/>
    <property type="evidence" value="ECO:0007669"/>
    <property type="project" value="UniProtKB-UniRule"/>
</dbReference>
<keyword evidence="1" id="KW-0963">Cytoplasm</keyword>
<evidence type="ECO:0000259" key="11">
    <source>
        <dbReference type="SMART" id="SM00226"/>
    </source>
</evidence>
<dbReference type="FunFam" id="3.40.50.2300:FF:000237">
    <property type="entry name" value="Arsenate reductase"/>
    <property type="match status" value="1"/>
</dbReference>
<dbReference type="GO" id="GO:0030612">
    <property type="term" value="F:arsenate reductase (thioredoxin) activity"/>
    <property type="evidence" value="ECO:0007669"/>
    <property type="project" value="UniProtKB-UniRule"/>
</dbReference>
<keyword evidence="2" id="KW-0059">Arsenical resistance</keyword>
<dbReference type="EMBL" id="VMHE01000020">
    <property type="protein sequence ID" value="TSJ62447.1"/>
    <property type="molecule type" value="Genomic_DNA"/>
</dbReference>
<evidence type="ECO:0000256" key="5">
    <source>
        <dbReference type="ARBA" id="ARBA00023284"/>
    </source>
</evidence>
<dbReference type="Pfam" id="PF01451">
    <property type="entry name" value="LMWPc"/>
    <property type="match status" value="1"/>
</dbReference>
<evidence type="ECO:0000256" key="9">
    <source>
        <dbReference type="ARBA" id="ARBA00066655"/>
    </source>
</evidence>
<keyword evidence="3 12" id="KW-0560">Oxidoreductase</keyword>
<feature type="domain" description="Phosphotyrosine protein phosphatase I" evidence="11">
    <location>
        <begin position="4"/>
        <end position="137"/>
    </location>
</feature>
<dbReference type="RefSeq" id="WP_144089228.1">
    <property type="nucleotide sequence ID" value="NZ_VMHE01000020.1"/>
</dbReference>
<dbReference type="PANTHER" id="PTHR43428">
    <property type="entry name" value="ARSENATE REDUCTASE"/>
    <property type="match status" value="1"/>
</dbReference>
<dbReference type="AlphaFoldDB" id="A0A556PDI1"/>
<evidence type="ECO:0000313" key="13">
    <source>
        <dbReference type="Proteomes" id="UP000316425"/>
    </source>
</evidence>
<protein>
    <recommendedName>
        <fullName evidence="6 10">Arsenate reductase</fullName>
        <ecNumber evidence="9 10">1.20.4.4</ecNumber>
    </recommendedName>
</protein>
<dbReference type="InterPro" id="IPR023485">
    <property type="entry name" value="Ptyr_pPase"/>
</dbReference>
<dbReference type="SUPFAM" id="SSF52788">
    <property type="entry name" value="Phosphotyrosine protein phosphatases I"/>
    <property type="match status" value="1"/>
</dbReference>
<dbReference type="GO" id="GO:0046685">
    <property type="term" value="P:response to arsenic-containing substance"/>
    <property type="evidence" value="ECO:0007669"/>
    <property type="project" value="UniProtKB-UniRule"/>
</dbReference>
<evidence type="ECO:0000256" key="8">
    <source>
        <dbReference type="ARBA" id="ARBA00061528"/>
    </source>
</evidence>
<dbReference type="SMART" id="SM00226">
    <property type="entry name" value="LMWPc"/>
    <property type="match status" value="1"/>
</dbReference>
<evidence type="ECO:0000256" key="10">
    <source>
        <dbReference type="NCBIfam" id="TIGR02691"/>
    </source>
</evidence>
<gene>
    <name evidence="12" type="primary">arsC</name>
    <name evidence="12" type="ORF">FPQ13_10205</name>
</gene>
<comment type="caution">
    <text evidence="12">The sequence shown here is derived from an EMBL/GenBank/DDBJ whole genome shotgun (WGS) entry which is preliminary data.</text>
</comment>
<reference evidence="12 13" key="1">
    <citation type="submission" date="2019-07" db="EMBL/GenBank/DDBJ databases">
        <title>Allobacillus sp. nov. SKP isolated from shrimp paste of Euphausiacea.</title>
        <authorList>
            <person name="Kanchanasin P."/>
            <person name="Tanasupawat S."/>
            <person name="Shi W."/>
            <person name="Wu L."/>
            <person name="Ma J."/>
        </authorList>
    </citation>
    <scope>NUCLEOTIDE SEQUENCE [LARGE SCALE GENOMIC DNA]</scope>
    <source>
        <strain evidence="12 13">SKP4-8</strain>
    </source>
</reference>
<dbReference type="EC" id="1.20.4.4" evidence="9 10"/>
<sequence length="137" mass="15300">MDKKIVYFLCTGNSCRSQMAEGFGKEILGETWDVYSAGVEAHGLNPKAIQMMNEKGIDITNQSSSIIDKEILNRSDLVITLCGDAKDRCPTIPANVQTTHWDLPDPAKAVGTEEEILREFRNVRDEIETRIKSLAEN</sequence>
<dbReference type="Gene3D" id="3.40.50.2300">
    <property type="match status" value="1"/>
</dbReference>
<evidence type="ECO:0000313" key="12">
    <source>
        <dbReference type="EMBL" id="TSJ62447.1"/>
    </source>
</evidence>
<dbReference type="OrthoDB" id="9784339at2"/>
<keyword evidence="13" id="KW-1185">Reference proteome</keyword>
<comment type="similarity">
    <text evidence="8">Belongs to the low molecular weight phosphotyrosine protein phosphatase family. Thioredoxin-coupled ArsC subfamily.</text>
</comment>
<evidence type="ECO:0000256" key="3">
    <source>
        <dbReference type="ARBA" id="ARBA00023002"/>
    </source>
</evidence>
<accession>A0A556PDI1</accession>
<evidence type="ECO:0000256" key="4">
    <source>
        <dbReference type="ARBA" id="ARBA00023157"/>
    </source>
</evidence>
<dbReference type="NCBIfam" id="TIGR02691">
    <property type="entry name" value="arsC_pI258_fam"/>
    <property type="match status" value="1"/>
</dbReference>
<dbReference type="InterPro" id="IPR036196">
    <property type="entry name" value="Ptyr_pPase_sf"/>
</dbReference>
<keyword evidence="4" id="KW-1015">Disulfide bond</keyword>
<evidence type="ECO:0000256" key="1">
    <source>
        <dbReference type="ARBA" id="ARBA00022490"/>
    </source>
</evidence>
<dbReference type="PANTHER" id="PTHR43428:SF1">
    <property type="entry name" value="ARSENATE REDUCTASE"/>
    <property type="match status" value="1"/>
</dbReference>